<dbReference type="Pfam" id="PF11042">
    <property type="entry name" value="DUF2750"/>
    <property type="match status" value="1"/>
</dbReference>
<protein>
    <recommendedName>
        <fullName evidence="3">DUF2750 domain-containing protein</fullName>
    </recommendedName>
</protein>
<reference evidence="2" key="1">
    <citation type="submission" date="2015-08" db="EMBL/GenBank/DDBJ databases">
        <authorList>
            <person name="Varghese N."/>
        </authorList>
    </citation>
    <scope>NUCLEOTIDE SEQUENCE [LARGE SCALE GENOMIC DNA]</scope>
    <source>
        <strain evidence="2">JCM 18476</strain>
    </source>
</reference>
<dbReference type="AlphaFoldDB" id="A0A0K6IJH3"/>
<dbReference type="OrthoDB" id="2936081at2"/>
<dbReference type="EMBL" id="CYHG01000003">
    <property type="protein sequence ID" value="CUB03221.1"/>
    <property type="molecule type" value="Genomic_DNA"/>
</dbReference>
<keyword evidence="2" id="KW-1185">Reference proteome</keyword>
<organism evidence="1 2">
    <name type="scientific">Marinomonas fungiae</name>
    <dbReference type="NCBI Taxonomy" id="1137284"/>
    <lineage>
        <taxon>Bacteria</taxon>
        <taxon>Pseudomonadati</taxon>
        <taxon>Pseudomonadota</taxon>
        <taxon>Gammaproteobacteria</taxon>
        <taxon>Oceanospirillales</taxon>
        <taxon>Oceanospirillaceae</taxon>
        <taxon>Marinomonas</taxon>
    </lineage>
</organism>
<sequence>MCYYRANYIEEKIMTFDNTAFFRETSQKRYDLFVSHIKSGGTCYTLADTEGCLNVTIGSERVLPVWPSEDMANEWAKAEHEGFSALDVSNESFVDIWLPGMSNDGVSVGIAPNMAGEGIVVQAAELLQDIQG</sequence>
<dbReference type="Proteomes" id="UP000182769">
    <property type="component" value="Unassembled WGS sequence"/>
</dbReference>
<name>A0A0K6IJH3_9GAMM</name>
<gene>
    <name evidence="1" type="ORF">Ga0061065_10370</name>
</gene>
<accession>A0A0K6IJH3</accession>
<evidence type="ECO:0008006" key="3">
    <source>
        <dbReference type="Google" id="ProtNLM"/>
    </source>
</evidence>
<dbReference type="InterPro" id="IPR021284">
    <property type="entry name" value="DUF2750"/>
</dbReference>
<evidence type="ECO:0000313" key="1">
    <source>
        <dbReference type="EMBL" id="CUB03221.1"/>
    </source>
</evidence>
<proteinExistence type="predicted"/>
<dbReference type="STRING" id="1137284.GCA_001418205_01068"/>
<evidence type="ECO:0000313" key="2">
    <source>
        <dbReference type="Proteomes" id="UP000182769"/>
    </source>
</evidence>